<evidence type="ECO:0000313" key="2">
    <source>
        <dbReference type="EMBL" id="GAA5046036.1"/>
    </source>
</evidence>
<keyword evidence="1" id="KW-0732">Signal</keyword>
<evidence type="ECO:0000313" key="3">
    <source>
        <dbReference type="Proteomes" id="UP001500603"/>
    </source>
</evidence>
<gene>
    <name evidence="2" type="ORF">GCM10023318_11030</name>
</gene>
<sequence>MKMRTVVAALALAATALGLAPAVASADDPEFPRNGIIPPGTYLISRNPSNVVGSPIENCELQVFVDGRTANLVCGGSFRAGHQTPVGTDETYVAFDGLPVGLDLRDIDPRQGIWSGTLNIANTPIIAPYPLAGVTLLRRN</sequence>
<evidence type="ECO:0000256" key="1">
    <source>
        <dbReference type="SAM" id="SignalP"/>
    </source>
</evidence>
<comment type="caution">
    <text evidence="2">The sequence shown here is derived from an EMBL/GenBank/DDBJ whole genome shotgun (WGS) entry which is preliminary data.</text>
</comment>
<feature type="chain" id="PRO_5045865957" description="Secreted protein" evidence="1">
    <location>
        <begin position="27"/>
        <end position="140"/>
    </location>
</feature>
<dbReference type="EMBL" id="BAABJM010000001">
    <property type="protein sequence ID" value="GAA5046036.1"/>
    <property type="molecule type" value="Genomic_DNA"/>
</dbReference>
<dbReference type="Proteomes" id="UP001500603">
    <property type="component" value="Unassembled WGS sequence"/>
</dbReference>
<keyword evidence="3" id="KW-1185">Reference proteome</keyword>
<feature type="signal peptide" evidence="1">
    <location>
        <begin position="1"/>
        <end position="26"/>
    </location>
</feature>
<accession>A0ABP9JZV7</accession>
<evidence type="ECO:0008006" key="4">
    <source>
        <dbReference type="Google" id="ProtNLM"/>
    </source>
</evidence>
<reference evidence="3" key="1">
    <citation type="journal article" date="2019" name="Int. J. Syst. Evol. Microbiol.">
        <title>The Global Catalogue of Microorganisms (GCM) 10K type strain sequencing project: providing services to taxonomists for standard genome sequencing and annotation.</title>
        <authorList>
            <consortium name="The Broad Institute Genomics Platform"/>
            <consortium name="The Broad Institute Genome Sequencing Center for Infectious Disease"/>
            <person name="Wu L."/>
            <person name="Ma J."/>
        </authorList>
    </citation>
    <scope>NUCLEOTIDE SEQUENCE [LARGE SCALE GENOMIC DNA]</scope>
    <source>
        <strain evidence="3">JCM 18298</strain>
    </source>
</reference>
<organism evidence="2 3">
    <name type="scientific">Nocardia callitridis</name>
    <dbReference type="NCBI Taxonomy" id="648753"/>
    <lineage>
        <taxon>Bacteria</taxon>
        <taxon>Bacillati</taxon>
        <taxon>Actinomycetota</taxon>
        <taxon>Actinomycetes</taxon>
        <taxon>Mycobacteriales</taxon>
        <taxon>Nocardiaceae</taxon>
        <taxon>Nocardia</taxon>
    </lineage>
</organism>
<name>A0ABP9JZV7_9NOCA</name>
<protein>
    <recommendedName>
        <fullName evidence="4">Secreted protein</fullName>
    </recommendedName>
</protein>
<proteinExistence type="predicted"/>